<proteinExistence type="predicted"/>
<evidence type="ECO:0000313" key="2">
    <source>
        <dbReference type="EMBL" id="GBB85239.1"/>
    </source>
</evidence>
<evidence type="ECO:0000256" key="1">
    <source>
        <dbReference type="SAM" id="MobiDB-lite"/>
    </source>
</evidence>
<name>A0A2Z6QHK4_9GLOM</name>
<dbReference type="Proteomes" id="UP000247702">
    <property type="component" value="Unassembled WGS sequence"/>
</dbReference>
<organism evidence="2 3">
    <name type="scientific">Rhizophagus clarus</name>
    <dbReference type="NCBI Taxonomy" id="94130"/>
    <lineage>
        <taxon>Eukaryota</taxon>
        <taxon>Fungi</taxon>
        <taxon>Fungi incertae sedis</taxon>
        <taxon>Mucoromycota</taxon>
        <taxon>Glomeromycotina</taxon>
        <taxon>Glomeromycetes</taxon>
        <taxon>Glomerales</taxon>
        <taxon>Glomeraceae</taxon>
        <taxon>Rhizophagus</taxon>
    </lineage>
</organism>
<dbReference type="STRING" id="94130.A0A2Z6QHK4"/>
<reference evidence="2 3" key="1">
    <citation type="submission" date="2017-11" db="EMBL/GenBank/DDBJ databases">
        <title>The genome of Rhizophagus clarus HR1 reveals common genetic basis of auxotrophy among arbuscular mycorrhizal fungi.</title>
        <authorList>
            <person name="Kobayashi Y."/>
        </authorList>
    </citation>
    <scope>NUCLEOTIDE SEQUENCE [LARGE SCALE GENOMIC DNA]</scope>
    <source>
        <strain evidence="2 3">HR1</strain>
    </source>
</reference>
<dbReference type="InterPro" id="IPR021463">
    <property type="entry name" value="Methyltransf_34"/>
</dbReference>
<sequence length="426" mass="50106">MFSIATKYFDIFPCEFWSLENFASCAIFNDIGADERNISNAFYGMLHKMKRDPKYSQEAHERIRKLLEDKKVGQSINVLWVFQMFHAAFVAYRPRQRWINYDTQSVSEKLAKRKALSRVENLSTPPKKRKLSARSSNEDKPEESTTGRVISIFSNALVDTMKDPLYRQKLIEIRNLFKGQNYRKIFESENLRNEYTASYSPIRTLCYLNIFNIKRIDFLSNLIALTQQQLNVFCFGSGPGAELAAILQAYSIINAVPRLNIFLHDNFDYTECLQKIVEQFNVKGFNWNLSIGNIISSTEFDGVPWEQISKSHLITACFVICELFRYNPKNTKRFFKKLLNEIRFGAFLMIVDSSNMQYTTYIYKDKSYCIWDYLSRKLLEDKRFDRFSEGMSYFEEDLLKKEAYNLSKCNCKYMIYKKVSANNNDQ</sequence>
<keyword evidence="3" id="KW-1185">Reference proteome</keyword>
<feature type="region of interest" description="Disordered" evidence="1">
    <location>
        <begin position="117"/>
        <end position="144"/>
    </location>
</feature>
<dbReference type="Pfam" id="PF11312">
    <property type="entry name" value="Methyltransf_34"/>
    <property type="match status" value="2"/>
</dbReference>
<protein>
    <submittedName>
        <fullName evidence="2">Uncharacterized protein</fullName>
    </submittedName>
</protein>
<evidence type="ECO:0000313" key="3">
    <source>
        <dbReference type="Proteomes" id="UP000247702"/>
    </source>
</evidence>
<gene>
    <name evidence="2" type="ORF">RclHR1_01180016</name>
</gene>
<dbReference type="EMBL" id="BEXD01000202">
    <property type="protein sequence ID" value="GBB85239.1"/>
    <property type="molecule type" value="Genomic_DNA"/>
</dbReference>
<accession>A0A2Z6QHK4</accession>
<dbReference type="AlphaFoldDB" id="A0A2Z6QHK4"/>
<comment type="caution">
    <text evidence="2">The sequence shown here is derived from an EMBL/GenBank/DDBJ whole genome shotgun (WGS) entry which is preliminary data.</text>
</comment>